<accession>A0A7S0CIR6</accession>
<sequence>MVVASCWQTKQTQFVLVGFIAVFVKSDIIFICINGHGEINLSLCLRFKLLETFKISCFFLYDRNRISSLLLLLCCVEMRKTRFQMEIMTCIKSSFSSICFEK</sequence>
<proteinExistence type="predicted"/>
<gene>
    <name evidence="1" type="ORF">PINE0816_LOCUS21050</name>
</gene>
<dbReference type="EMBL" id="HBEL01045171">
    <property type="protein sequence ID" value="CAD8424890.1"/>
    <property type="molecule type" value="Transcribed_RNA"/>
</dbReference>
<name>A0A7S0CIR6_9STRA</name>
<dbReference type="AlphaFoldDB" id="A0A7S0CIR6"/>
<protein>
    <submittedName>
        <fullName evidence="1">Uncharacterized protein</fullName>
    </submittedName>
</protein>
<evidence type="ECO:0000313" key="1">
    <source>
        <dbReference type="EMBL" id="CAD8424890.1"/>
    </source>
</evidence>
<organism evidence="1">
    <name type="scientific">Proboscia inermis</name>
    <dbReference type="NCBI Taxonomy" id="420281"/>
    <lineage>
        <taxon>Eukaryota</taxon>
        <taxon>Sar</taxon>
        <taxon>Stramenopiles</taxon>
        <taxon>Ochrophyta</taxon>
        <taxon>Bacillariophyta</taxon>
        <taxon>Coscinodiscophyceae</taxon>
        <taxon>Rhizosoleniophycidae</taxon>
        <taxon>Rhizosoleniales</taxon>
        <taxon>Rhizosoleniaceae</taxon>
        <taxon>Proboscia</taxon>
    </lineage>
</organism>
<reference evidence="1" key="1">
    <citation type="submission" date="2021-01" db="EMBL/GenBank/DDBJ databases">
        <authorList>
            <person name="Corre E."/>
            <person name="Pelletier E."/>
            <person name="Niang G."/>
            <person name="Scheremetjew M."/>
            <person name="Finn R."/>
            <person name="Kale V."/>
            <person name="Holt S."/>
            <person name="Cochrane G."/>
            <person name="Meng A."/>
            <person name="Brown T."/>
            <person name="Cohen L."/>
        </authorList>
    </citation>
    <scope>NUCLEOTIDE SEQUENCE</scope>
    <source>
        <strain evidence="1">CCAP1064/1</strain>
    </source>
</reference>